<evidence type="ECO:0000259" key="8">
    <source>
        <dbReference type="Pfam" id="PF00324"/>
    </source>
</evidence>
<comment type="caution">
    <text evidence="9">The sequence shown here is derived from an EMBL/GenBank/DDBJ whole genome shotgun (WGS) entry which is preliminary data.</text>
</comment>
<keyword evidence="4" id="KW-0029">Amino-acid transport</keyword>
<evidence type="ECO:0000256" key="6">
    <source>
        <dbReference type="ARBA" id="ARBA00023136"/>
    </source>
</evidence>
<evidence type="ECO:0000256" key="3">
    <source>
        <dbReference type="ARBA" id="ARBA00022692"/>
    </source>
</evidence>
<sequence>MSLEKRSSISDHGFLEKGEAEKPRVVASDDKYRFDAHDLDRVQRRLKQRHIQMIAIAGTIGTGLFLGSGSALQGAGPAGALIAYLLIGSVAYATLCSISELTTWAPISGTFPHFATRWVDPALGFAVGWNYFYTNAITIPTEISAATVLLTFWDRNTNHAAIYTAVMCVCICAINIFGVRWFGESEFVFAIIKLILIIALLLSGLIVDLGGGPNGERIGFRFWNHPGAFNRAGLVTNLNTDRFLAWLGVLVQAGFSFQGMELVAIAASETENPRRNITKAVRRVFWRIIIFYVLGIIMIGMLVAYNDEALLRDTGTAAQSPFVIAMDRAGVKIFPHFINACIFTSAFSSGNSFLFSASRVLYGLSLRGQAPKYLTYCTKKGLPLAAVLTASAFAFLSFMSVSKGAATVFHWLVSLTTVGGFLGWFAINLTYARFYAGLNEQGIDPNSNAYHSSLQPYLSYWGIFWTILLILTNGFEVFFEWDVAEFLTSYISIPIFVTLFVIYKVSKRSKFWRASEMDFYTGIPTLEETESPLIPPRNFLEKVAGVIF</sequence>
<dbReference type="PIRSF" id="PIRSF006060">
    <property type="entry name" value="AA_transporter"/>
    <property type="match status" value="1"/>
</dbReference>
<comment type="subcellular location">
    <subcellularLocation>
        <location evidence="1">Membrane</location>
        <topology evidence="1">Multi-pass membrane protein</topology>
    </subcellularLocation>
</comment>
<dbReference type="InterPro" id="IPR004841">
    <property type="entry name" value="AA-permease/SLC12A_dom"/>
</dbReference>
<gene>
    <name evidence="9" type="ORF">Agabi119p4_6864</name>
</gene>
<dbReference type="GO" id="GO:0016020">
    <property type="term" value="C:membrane"/>
    <property type="evidence" value="ECO:0007669"/>
    <property type="project" value="UniProtKB-SubCell"/>
</dbReference>
<dbReference type="PANTHER" id="PTHR43341:SF4">
    <property type="entry name" value="ARGININE PERMEASE CAN1-RELATED"/>
    <property type="match status" value="1"/>
</dbReference>
<name>A0A8H7F0B5_AGABI</name>
<keyword evidence="6 7" id="KW-0472">Membrane</keyword>
<feature type="transmembrane region" description="Helical" evidence="7">
    <location>
        <begin position="78"/>
        <end position="98"/>
    </location>
</feature>
<dbReference type="AlphaFoldDB" id="A0A8H7F0B5"/>
<keyword evidence="5 7" id="KW-1133">Transmembrane helix</keyword>
<dbReference type="InterPro" id="IPR050524">
    <property type="entry name" value="APC_YAT"/>
</dbReference>
<dbReference type="EMBL" id="JABXXO010000009">
    <property type="protein sequence ID" value="KAF7770890.1"/>
    <property type="molecule type" value="Genomic_DNA"/>
</dbReference>
<feature type="transmembrane region" description="Helical" evidence="7">
    <location>
        <begin position="187"/>
        <end position="207"/>
    </location>
</feature>
<feature type="transmembrane region" description="Helical" evidence="7">
    <location>
        <begin position="160"/>
        <end position="181"/>
    </location>
</feature>
<evidence type="ECO:0000313" key="9">
    <source>
        <dbReference type="EMBL" id="KAF7770890.1"/>
    </source>
</evidence>
<evidence type="ECO:0000256" key="5">
    <source>
        <dbReference type="ARBA" id="ARBA00022989"/>
    </source>
</evidence>
<feature type="transmembrane region" description="Helical" evidence="7">
    <location>
        <begin position="337"/>
        <end position="362"/>
    </location>
</feature>
<dbReference type="PANTHER" id="PTHR43341">
    <property type="entry name" value="AMINO ACID PERMEASE"/>
    <property type="match status" value="1"/>
</dbReference>
<organism evidence="9 10">
    <name type="scientific">Agaricus bisporus var. burnettii</name>
    <dbReference type="NCBI Taxonomy" id="192524"/>
    <lineage>
        <taxon>Eukaryota</taxon>
        <taxon>Fungi</taxon>
        <taxon>Dikarya</taxon>
        <taxon>Basidiomycota</taxon>
        <taxon>Agaricomycotina</taxon>
        <taxon>Agaricomycetes</taxon>
        <taxon>Agaricomycetidae</taxon>
        <taxon>Agaricales</taxon>
        <taxon>Agaricineae</taxon>
        <taxon>Agaricaceae</taxon>
        <taxon>Agaricus</taxon>
    </lineage>
</organism>
<dbReference type="GO" id="GO:0015171">
    <property type="term" value="F:amino acid transmembrane transporter activity"/>
    <property type="evidence" value="ECO:0007669"/>
    <property type="project" value="TreeGrafter"/>
</dbReference>
<evidence type="ECO:0000256" key="4">
    <source>
        <dbReference type="ARBA" id="ARBA00022970"/>
    </source>
</evidence>
<dbReference type="FunFam" id="1.20.1740.10:FF:000006">
    <property type="entry name" value="General amino acid permease"/>
    <property type="match status" value="1"/>
</dbReference>
<dbReference type="Pfam" id="PF00324">
    <property type="entry name" value="AA_permease"/>
    <property type="match status" value="1"/>
</dbReference>
<keyword evidence="3 7" id="KW-0812">Transmembrane</keyword>
<feature type="transmembrane region" description="Helical" evidence="7">
    <location>
        <begin position="408"/>
        <end position="436"/>
    </location>
</feature>
<dbReference type="Gene3D" id="1.20.1740.10">
    <property type="entry name" value="Amino acid/polyamine transporter I"/>
    <property type="match status" value="1"/>
</dbReference>
<feature type="transmembrane region" description="Helical" evidence="7">
    <location>
        <begin position="51"/>
        <end position="72"/>
    </location>
</feature>
<evidence type="ECO:0000256" key="7">
    <source>
        <dbReference type="SAM" id="Phobius"/>
    </source>
</evidence>
<feature type="domain" description="Amino acid permease/ SLC12A" evidence="8">
    <location>
        <begin position="50"/>
        <end position="511"/>
    </location>
</feature>
<feature type="transmembrane region" description="Helical" evidence="7">
    <location>
        <begin position="382"/>
        <end position="402"/>
    </location>
</feature>
<dbReference type="Proteomes" id="UP000629468">
    <property type="component" value="Unassembled WGS sequence"/>
</dbReference>
<evidence type="ECO:0000256" key="1">
    <source>
        <dbReference type="ARBA" id="ARBA00004141"/>
    </source>
</evidence>
<keyword evidence="2" id="KW-0813">Transport</keyword>
<protein>
    <recommendedName>
        <fullName evidence="8">Amino acid permease/ SLC12A domain-containing protein</fullName>
    </recommendedName>
</protein>
<evidence type="ECO:0000313" key="10">
    <source>
        <dbReference type="Proteomes" id="UP000629468"/>
    </source>
</evidence>
<feature type="transmembrane region" description="Helical" evidence="7">
    <location>
        <begin position="457"/>
        <end position="475"/>
    </location>
</feature>
<evidence type="ECO:0000256" key="2">
    <source>
        <dbReference type="ARBA" id="ARBA00022448"/>
    </source>
</evidence>
<feature type="transmembrane region" description="Helical" evidence="7">
    <location>
        <begin position="487"/>
        <end position="505"/>
    </location>
</feature>
<feature type="transmembrane region" description="Helical" evidence="7">
    <location>
        <begin position="284"/>
        <end position="305"/>
    </location>
</feature>
<reference evidence="9 10" key="1">
    <citation type="journal article" name="Sci. Rep.">
        <title>Telomere-to-telomere assembled and centromere annotated genomes of the two main subspecies of the button mushroom Agaricus bisporus reveal especially polymorphic chromosome ends.</title>
        <authorList>
            <person name="Sonnenberg A.S.M."/>
            <person name="Sedaghat-Telgerd N."/>
            <person name="Lavrijssen B."/>
            <person name="Ohm R.A."/>
            <person name="Hendrickx P.M."/>
            <person name="Scholtmeijer K."/>
            <person name="Baars J.J.P."/>
            <person name="van Peer A."/>
        </authorList>
    </citation>
    <scope>NUCLEOTIDE SEQUENCE [LARGE SCALE GENOMIC DNA]</scope>
    <source>
        <strain evidence="9 10">H119_p4</strain>
    </source>
</reference>
<proteinExistence type="predicted"/>
<accession>A0A8H7F0B5</accession>